<dbReference type="STRING" id="1343740.M271_42530"/>
<evidence type="ECO:0000256" key="2">
    <source>
        <dbReference type="ARBA" id="ARBA00022692"/>
    </source>
</evidence>
<evidence type="ECO:0000313" key="11">
    <source>
        <dbReference type="Proteomes" id="UP000281594"/>
    </source>
</evidence>
<dbReference type="eggNOG" id="COG0451">
    <property type="taxonomic scope" value="Bacteria"/>
</dbReference>
<dbReference type="eggNOG" id="COG3828">
    <property type="taxonomic scope" value="Bacteria"/>
</dbReference>
<dbReference type="PANTHER" id="PTHR13572">
    <property type="entry name" value="ENDO-ALPHA-1,2-MANNOSIDASE"/>
    <property type="match status" value="1"/>
</dbReference>
<dbReference type="Pfam" id="PF01370">
    <property type="entry name" value="Epimerase"/>
    <property type="match status" value="1"/>
</dbReference>
<evidence type="ECO:0000256" key="6">
    <source>
        <dbReference type="ARBA" id="ARBA00023034"/>
    </source>
</evidence>
<dbReference type="InterPro" id="IPR026071">
    <property type="entry name" value="Glyco_Hydrolase_99"/>
</dbReference>
<protein>
    <recommendedName>
        <fullName evidence="9">NAD-dependent epimerase/dehydratase domain-containing protein</fullName>
    </recommendedName>
</protein>
<accession>A0A0A0NRE2</accession>
<dbReference type="CDD" id="cd11574">
    <property type="entry name" value="GH99"/>
    <property type="match status" value="1"/>
</dbReference>
<evidence type="ECO:0000256" key="1">
    <source>
        <dbReference type="ARBA" id="ARBA00004323"/>
    </source>
</evidence>
<dbReference type="AlphaFoldDB" id="A0A0A0NRE2"/>
<dbReference type="EMBL" id="QYCY01000001">
    <property type="protein sequence ID" value="RLV76932.1"/>
    <property type="molecule type" value="Genomic_DNA"/>
</dbReference>
<feature type="compositionally biased region" description="Basic and acidic residues" evidence="8">
    <location>
        <begin position="192"/>
        <end position="221"/>
    </location>
</feature>
<evidence type="ECO:0000256" key="4">
    <source>
        <dbReference type="ARBA" id="ARBA00022968"/>
    </source>
</evidence>
<feature type="compositionally biased region" description="Basic and acidic residues" evidence="8">
    <location>
        <begin position="30"/>
        <end position="47"/>
    </location>
</feature>
<feature type="region of interest" description="Disordered" evidence="8">
    <location>
        <begin position="28"/>
        <end position="47"/>
    </location>
</feature>
<evidence type="ECO:0000256" key="3">
    <source>
        <dbReference type="ARBA" id="ARBA00022801"/>
    </source>
</evidence>
<dbReference type="Pfam" id="PF16317">
    <property type="entry name" value="Glyco_hydro_99"/>
    <property type="match status" value="1"/>
</dbReference>
<name>A0A0A0NRE2_STRRN</name>
<sequence>MTHVLVTGAAGHIGRHVVDDLPRHGYRVTATDRKPLGDPRPERGLTRDLRDRELVREALRGVEALVHLAAIPHPDPEDPAGRFTANCHTAYLALDEAGRAGVRRIMAASSIGALGLAWSAHPRSPGRVPVDESHATLAEDPYGLSKLVPEPVAEGTHRRWGTDTVCLRFPFTGTGARLTRQLAAVHAEPGRHASDLWGRPDTRDAAADVRAADAVTEDPRRRGFRGAPPPRKEHEMAQSPGTTRRTFLTRTAAGALGAGALATAGGRAAATAPDSPAARLAPSPDVHIFYYPWYGSPEVSGSWRHWPQGGLTPPDRIGSDFYPVAGAYDSGDRAVVDRHLGWLAQARTGVLVTSWWGRGGYEDQRVQPLLDAAAARGLEVAWHIEPYAGRTARSVVDDIGYLIQRYGGHPAFHRDAAHGSRGAYYVFESLRIADWTPLDQVADRAIVLAQTTDVSKVAHFGGMYTYDAIAAGDDPQWGGPAAYCRDHGMVWAPSIGPGYIDDRAVPGNTTPTLERADGATYDLEWNTALSQANGGPPTWVSITSFNEWHEGSQIEPATATPPTALSYRTYSGAYGRTGRAAETAYLDRTAYWVGRFEAAVRRR</sequence>
<evidence type="ECO:0000256" key="5">
    <source>
        <dbReference type="ARBA" id="ARBA00022989"/>
    </source>
</evidence>
<comment type="subcellular location">
    <subcellularLocation>
        <location evidence="1">Golgi apparatus membrane</location>
        <topology evidence="1">Single-pass type II membrane protein</topology>
    </subcellularLocation>
</comment>
<dbReference type="GO" id="GO:0004559">
    <property type="term" value="F:alpha-mannosidase activity"/>
    <property type="evidence" value="ECO:0007669"/>
    <property type="project" value="TreeGrafter"/>
</dbReference>
<dbReference type="Gene3D" id="3.20.20.80">
    <property type="entry name" value="Glycosidases"/>
    <property type="match status" value="1"/>
</dbReference>
<keyword evidence="2" id="KW-0812">Transmembrane</keyword>
<keyword evidence="5" id="KW-1133">Transmembrane helix</keyword>
<dbReference type="PANTHER" id="PTHR13572:SF4">
    <property type="entry name" value="RE57134P"/>
    <property type="match status" value="1"/>
</dbReference>
<reference evidence="10 11" key="1">
    <citation type="journal article" date="2018" name="J. Biol. Chem.">
        <title>Discovery of the actinoplanic acid pathway in Streptomyces rapamycinicus reveals a genetically conserved synergism with rapamycin.</title>
        <authorList>
            <person name="Mrak P."/>
            <person name="Krastel P."/>
            <person name="Pivk Lukancic P."/>
            <person name="Tao J."/>
            <person name="Pistorius D."/>
            <person name="Moore C.M."/>
        </authorList>
    </citation>
    <scope>NUCLEOTIDE SEQUENCE [LARGE SCALE GENOMIC DNA]</scope>
    <source>
        <strain evidence="10 11">NRRL 5491</strain>
    </source>
</reference>
<dbReference type="InterPro" id="IPR036291">
    <property type="entry name" value="NAD(P)-bd_dom_sf"/>
</dbReference>
<keyword evidence="6" id="KW-0333">Golgi apparatus</keyword>
<dbReference type="HOGENOM" id="CLU_452627_0_0_11"/>
<dbReference type="InterPro" id="IPR001509">
    <property type="entry name" value="Epimerase_deHydtase"/>
</dbReference>
<dbReference type="Gene3D" id="3.40.50.720">
    <property type="entry name" value="NAD(P)-binding Rossmann-like Domain"/>
    <property type="match status" value="1"/>
</dbReference>
<evidence type="ECO:0000259" key="9">
    <source>
        <dbReference type="Pfam" id="PF01370"/>
    </source>
</evidence>
<feature type="region of interest" description="Disordered" evidence="8">
    <location>
        <begin position="192"/>
        <end position="244"/>
    </location>
</feature>
<dbReference type="KEGG" id="src:M271_42530"/>
<organism evidence="10 11">
    <name type="scientific">Streptomyces rapamycinicus (strain ATCC 29253 / DSM 41530 / NRRL 5491 / AYB-994)</name>
    <name type="common">Streptomyces hygroscopicus (strain ATCC 29253)</name>
    <dbReference type="NCBI Taxonomy" id="1343740"/>
    <lineage>
        <taxon>Bacteria</taxon>
        <taxon>Bacillati</taxon>
        <taxon>Actinomycetota</taxon>
        <taxon>Actinomycetes</taxon>
        <taxon>Kitasatosporales</taxon>
        <taxon>Streptomycetaceae</taxon>
        <taxon>Streptomyces</taxon>
        <taxon>Streptomyces violaceusniger group</taxon>
    </lineage>
</organism>
<dbReference type="Proteomes" id="UP000281594">
    <property type="component" value="Unassembled WGS sequence"/>
</dbReference>
<evidence type="ECO:0000256" key="8">
    <source>
        <dbReference type="SAM" id="MobiDB-lite"/>
    </source>
</evidence>
<comment type="caution">
    <text evidence="10">The sequence shown here is derived from an EMBL/GenBank/DDBJ whole genome shotgun (WGS) entry which is preliminary data.</text>
</comment>
<dbReference type="RefSeq" id="WP_020873363.1">
    <property type="nucleotide sequence ID" value="NC_022785.1"/>
</dbReference>
<dbReference type="SUPFAM" id="SSF51735">
    <property type="entry name" value="NAD(P)-binding Rossmann-fold domains"/>
    <property type="match status" value="1"/>
</dbReference>
<keyword evidence="3" id="KW-0378">Hydrolase</keyword>
<keyword evidence="4" id="KW-0735">Signal-anchor</keyword>
<evidence type="ECO:0000256" key="7">
    <source>
        <dbReference type="ARBA" id="ARBA00023136"/>
    </source>
</evidence>
<keyword evidence="7" id="KW-0472">Membrane</keyword>
<gene>
    <name evidence="10" type="ORF">D3C57_101145</name>
</gene>
<feature type="domain" description="NAD-dependent epimerase/dehydratase" evidence="9">
    <location>
        <begin position="4"/>
        <end position="177"/>
    </location>
</feature>
<proteinExistence type="predicted"/>
<evidence type="ECO:0000313" key="10">
    <source>
        <dbReference type="EMBL" id="RLV76932.1"/>
    </source>
</evidence>